<organism evidence="9 10">
    <name type="scientific">Dispira parvispora</name>
    <dbReference type="NCBI Taxonomy" id="1520584"/>
    <lineage>
        <taxon>Eukaryota</taxon>
        <taxon>Fungi</taxon>
        <taxon>Fungi incertae sedis</taxon>
        <taxon>Zoopagomycota</taxon>
        <taxon>Kickxellomycotina</taxon>
        <taxon>Dimargaritomycetes</taxon>
        <taxon>Dimargaritales</taxon>
        <taxon>Dimargaritaceae</taxon>
        <taxon>Dispira</taxon>
    </lineage>
</organism>
<evidence type="ECO:0000256" key="4">
    <source>
        <dbReference type="ARBA" id="ARBA00022741"/>
    </source>
</evidence>
<accession>A0A9W8ATE6</accession>
<keyword evidence="4" id="KW-0547">Nucleotide-binding</keyword>
<dbReference type="InterPro" id="IPR004520">
    <property type="entry name" value="GTPase_MnmE"/>
</dbReference>
<dbReference type="CDD" id="cd14858">
    <property type="entry name" value="TrmE_N"/>
    <property type="match status" value="1"/>
</dbReference>
<dbReference type="Gene3D" id="1.20.120.430">
    <property type="entry name" value="tRNA modification GTPase MnmE domain 2"/>
    <property type="match status" value="1"/>
</dbReference>
<dbReference type="EMBL" id="JANBPY010000146">
    <property type="protein sequence ID" value="KAJ1968706.1"/>
    <property type="molecule type" value="Genomic_DNA"/>
</dbReference>
<dbReference type="PANTHER" id="PTHR42714:SF2">
    <property type="entry name" value="TRNA MODIFICATION GTPASE GTPBP3, MITOCHONDRIAL"/>
    <property type="match status" value="1"/>
</dbReference>
<dbReference type="InterPro" id="IPR006073">
    <property type="entry name" value="GTP-bd"/>
</dbReference>
<comment type="subcellular location">
    <subcellularLocation>
        <location evidence="1">Mitochondrion</location>
    </subcellularLocation>
</comment>
<dbReference type="Pfam" id="PF10396">
    <property type="entry name" value="TrmE_N"/>
    <property type="match status" value="1"/>
</dbReference>
<dbReference type="CDD" id="cd04164">
    <property type="entry name" value="trmE"/>
    <property type="match status" value="1"/>
</dbReference>
<dbReference type="GO" id="GO:0005525">
    <property type="term" value="F:GTP binding"/>
    <property type="evidence" value="ECO:0007669"/>
    <property type="project" value="UniProtKB-KW"/>
</dbReference>
<dbReference type="InterPro" id="IPR027368">
    <property type="entry name" value="MnmE_dom2"/>
</dbReference>
<evidence type="ECO:0000256" key="5">
    <source>
        <dbReference type="ARBA" id="ARBA00023134"/>
    </source>
</evidence>
<dbReference type="Gene3D" id="3.30.1360.120">
    <property type="entry name" value="Probable tRNA modification gtpase trme, domain 1"/>
    <property type="match status" value="1"/>
</dbReference>
<dbReference type="InterPro" id="IPR005225">
    <property type="entry name" value="Small_GTP-bd"/>
</dbReference>
<comment type="caution">
    <text evidence="9">The sequence shown here is derived from an EMBL/GenBank/DDBJ whole genome shotgun (WGS) entry which is preliminary data.</text>
</comment>
<dbReference type="InterPro" id="IPR025867">
    <property type="entry name" value="MnmE_helical"/>
</dbReference>
<evidence type="ECO:0000259" key="6">
    <source>
        <dbReference type="Pfam" id="PF01926"/>
    </source>
</evidence>
<dbReference type="GO" id="GO:0002098">
    <property type="term" value="P:tRNA wobble uridine modification"/>
    <property type="evidence" value="ECO:0007669"/>
    <property type="project" value="TreeGrafter"/>
</dbReference>
<comment type="similarity">
    <text evidence="2">Belongs to the TRAFAC class TrmE-Era-EngA-EngB-Septin-like GTPase superfamily. TrmE GTPase family.</text>
</comment>
<evidence type="ECO:0000313" key="9">
    <source>
        <dbReference type="EMBL" id="KAJ1968706.1"/>
    </source>
</evidence>
<evidence type="ECO:0000259" key="7">
    <source>
        <dbReference type="Pfam" id="PF10396"/>
    </source>
</evidence>
<dbReference type="Gene3D" id="3.40.50.300">
    <property type="entry name" value="P-loop containing nucleotide triphosphate hydrolases"/>
    <property type="match status" value="1"/>
</dbReference>
<dbReference type="GO" id="GO:0003924">
    <property type="term" value="F:GTPase activity"/>
    <property type="evidence" value="ECO:0007669"/>
    <property type="project" value="InterPro"/>
</dbReference>
<evidence type="ECO:0000313" key="10">
    <source>
        <dbReference type="Proteomes" id="UP001150925"/>
    </source>
</evidence>
<feature type="domain" description="G" evidence="6">
    <location>
        <begin position="316"/>
        <end position="376"/>
    </location>
</feature>
<sequence>MCLWVIPGTGTTRVRRRHTFRNSRPSSLLSPWQCHELTTTQKLLFPHPHFHPLKKRFHQAPYFPSQARPSSNWSSDAATSSKNIPTIYALSTAPGKAGVAVVRISGPQAKLVLRRMIQPLRPTANNDSSDGVCVELRPRYAYYRRITHPTSGETLDHGLALYFPQPHSFTGEDVVELHIHGGVAVMQAVLGALELLPGFRMAERGEFTRRAFDHDKLDLTSLEGLADLINAETDAQRKQALRQAEGGLYSVYETWRKTLLGALAQLEAVIDFGEDENIEHGVYDAVYQNISKLVEALRLHSNDHRRGEIVRSGIHAAVIGPPNAGKSSLLNLLAQRQVAIVSPVAGTTRDVIESTIDIGGYPVIISDTAGLRESKDVIEIQGIKLAQQSTALLDNENPNSKPRSLTDNPDLAPLITNDQWQLSLQRGFLILNKWDLVPSEHRQGLLEHVNQCTGCPNVQPLSCLSQDGLEDLLGTLAGHFKQTFDTGAAAYPLITQVRHRGHIKECISCLETFLELEEDDVVLAAEELRHAATALGKITGKVGVEQVLDVLFSQFCIGK</sequence>
<dbReference type="PANTHER" id="PTHR42714">
    <property type="entry name" value="TRNA MODIFICATION GTPASE GTPBP3"/>
    <property type="match status" value="1"/>
</dbReference>
<evidence type="ECO:0000256" key="3">
    <source>
        <dbReference type="ARBA" id="ARBA00022694"/>
    </source>
</evidence>
<proteinExistence type="inferred from homology"/>
<evidence type="ECO:0000259" key="8">
    <source>
        <dbReference type="Pfam" id="PF12631"/>
    </source>
</evidence>
<keyword evidence="3" id="KW-0819">tRNA processing</keyword>
<feature type="domain" description="MnmE helical" evidence="8">
    <location>
        <begin position="219"/>
        <end position="556"/>
    </location>
</feature>
<dbReference type="FunFam" id="3.30.1360.120:FF:000007">
    <property type="entry name" value="tRNA modification GTPase GTPBP3, mitochondrial"/>
    <property type="match status" value="1"/>
</dbReference>
<dbReference type="AlphaFoldDB" id="A0A9W8ATE6"/>
<keyword evidence="5" id="KW-0342">GTP-binding</keyword>
<dbReference type="NCBIfam" id="TIGR00231">
    <property type="entry name" value="small_GTP"/>
    <property type="match status" value="1"/>
</dbReference>
<dbReference type="GO" id="GO:0030488">
    <property type="term" value="P:tRNA methylation"/>
    <property type="evidence" value="ECO:0007669"/>
    <property type="project" value="TreeGrafter"/>
</dbReference>
<evidence type="ECO:0000256" key="1">
    <source>
        <dbReference type="ARBA" id="ARBA00004173"/>
    </source>
</evidence>
<protein>
    <submittedName>
        <fullName evidence="9">Mitochondrial splicing system protein</fullName>
    </submittedName>
</protein>
<gene>
    <name evidence="9" type="primary">MSS1</name>
    <name evidence="9" type="ORF">IWQ62_001078</name>
</gene>
<dbReference type="Proteomes" id="UP001150925">
    <property type="component" value="Unassembled WGS sequence"/>
</dbReference>
<name>A0A9W8ATE6_9FUNG</name>
<dbReference type="InterPro" id="IPR018948">
    <property type="entry name" value="GTP-bd_TrmE_N"/>
</dbReference>
<dbReference type="NCBIfam" id="NF003661">
    <property type="entry name" value="PRK05291.1-3"/>
    <property type="match status" value="1"/>
</dbReference>
<feature type="domain" description="GTP-binding protein TrmE N-terminal" evidence="7">
    <location>
        <begin position="86"/>
        <end position="216"/>
    </location>
</feature>
<keyword evidence="10" id="KW-1185">Reference proteome</keyword>
<evidence type="ECO:0000256" key="2">
    <source>
        <dbReference type="ARBA" id="ARBA00011043"/>
    </source>
</evidence>
<dbReference type="OrthoDB" id="188276at2759"/>
<reference evidence="9" key="1">
    <citation type="submission" date="2022-07" db="EMBL/GenBank/DDBJ databases">
        <title>Phylogenomic reconstructions and comparative analyses of Kickxellomycotina fungi.</title>
        <authorList>
            <person name="Reynolds N.K."/>
            <person name="Stajich J.E."/>
            <person name="Barry K."/>
            <person name="Grigoriev I.V."/>
            <person name="Crous P."/>
            <person name="Smith M.E."/>
        </authorList>
    </citation>
    <scope>NUCLEOTIDE SEQUENCE</scope>
    <source>
        <strain evidence="9">RSA 1196</strain>
    </source>
</reference>
<dbReference type="SUPFAM" id="SSF52540">
    <property type="entry name" value="P-loop containing nucleoside triphosphate hydrolases"/>
    <property type="match status" value="1"/>
</dbReference>
<dbReference type="Pfam" id="PF12631">
    <property type="entry name" value="MnmE_helical"/>
    <property type="match status" value="1"/>
</dbReference>
<dbReference type="InterPro" id="IPR027266">
    <property type="entry name" value="TrmE/GcvT-like"/>
</dbReference>
<dbReference type="GO" id="GO:0005739">
    <property type="term" value="C:mitochondrion"/>
    <property type="evidence" value="ECO:0007669"/>
    <property type="project" value="UniProtKB-SubCell"/>
</dbReference>
<dbReference type="InterPro" id="IPR031168">
    <property type="entry name" value="G_TrmE"/>
</dbReference>
<dbReference type="SUPFAM" id="SSF116878">
    <property type="entry name" value="TrmE connector domain"/>
    <property type="match status" value="1"/>
</dbReference>
<dbReference type="HAMAP" id="MF_00379">
    <property type="entry name" value="GTPase_MnmE"/>
    <property type="match status" value="1"/>
</dbReference>
<dbReference type="InterPro" id="IPR027417">
    <property type="entry name" value="P-loop_NTPase"/>
</dbReference>
<dbReference type="Pfam" id="PF01926">
    <property type="entry name" value="MMR_HSR1"/>
    <property type="match status" value="1"/>
</dbReference>